<evidence type="ECO:0000259" key="3">
    <source>
        <dbReference type="PROSITE" id="PS50235"/>
    </source>
</evidence>
<dbReference type="GO" id="GO:0005829">
    <property type="term" value="C:cytosol"/>
    <property type="evidence" value="ECO:0007669"/>
    <property type="project" value="TreeGrafter"/>
</dbReference>
<comment type="similarity">
    <text evidence="1">Belongs to the peptidase C19 family.</text>
</comment>
<dbReference type="InterPro" id="IPR028889">
    <property type="entry name" value="USP"/>
</dbReference>
<dbReference type="GO" id="GO:0005634">
    <property type="term" value="C:nucleus"/>
    <property type="evidence" value="ECO:0007669"/>
    <property type="project" value="TreeGrafter"/>
</dbReference>
<dbReference type="AlphaFoldDB" id="A0A9P4MHP4"/>
<dbReference type="SUPFAM" id="SSF57850">
    <property type="entry name" value="RING/U-box"/>
    <property type="match status" value="1"/>
</dbReference>
<dbReference type="InterPro" id="IPR013083">
    <property type="entry name" value="Znf_RING/FYVE/PHD"/>
</dbReference>
<accession>A0A9P4MHP4</accession>
<feature type="domain" description="USP" evidence="3">
    <location>
        <begin position="177"/>
        <end position="545"/>
    </location>
</feature>
<keyword evidence="1" id="KW-0833">Ubl conjugation pathway</keyword>
<proteinExistence type="inferred from homology"/>
<dbReference type="OrthoDB" id="289038at2759"/>
<dbReference type="InterPro" id="IPR001394">
    <property type="entry name" value="Peptidase_C19_UCH"/>
</dbReference>
<comment type="caution">
    <text evidence="4">The sequence shown here is derived from an EMBL/GenBank/DDBJ whole genome shotgun (WGS) entry which is preliminary data.</text>
</comment>
<dbReference type="Pfam" id="PF00443">
    <property type="entry name" value="UCH"/>
    <property type="match status" value="1"/>
</dbReference>
<reference evidence="4" key="1">
    <citation type="journal article" date="2020" name="Stud. Mycol.">
        <title>101 Dothideomycetes genomes: a test case for predicting lifestyles and emergence of pathogens.</title>
        <authorList>
            <person name="Haridas S."/>
            <person name="Albert R."/>
            <person name="Binder M."/>
            <person name="Bloem J."/>
            <person name="Labutti K."/>
            <person name="Salamov A."/>
            <person name="Andreopoulos B."/>
            <person name="Baker S."/>
            <person name="Barry K."/>
            <person name="Bills G."/>
            <person name="Bluhm B."/>
            <person name="Cannon C."/>
            <person name="Castanera R."/>
            <person name="Culley D."/>
            <person name="Daum C."/>
            <person name="Ezra D."/>
            <person name="Gonzalez J."/>
            <person name="Henrissat B."/>
            <person name="Kuo A."/>
            <person name="Liang C."/>
            <person name="Lipzen A."/>
            <person name="Lutzoni F."/>
            <person name="Magnuson J."/>
            <person name="Mondo S."/>
            <person name="Nolan M."/>
            <person name="Ohm R."/>
            <person name="Pangilinan J."/>
            <person name="Park H.-J."/>
            <person name="Ramirez L."/>
            <person name="Alfaro M."/>
            <person name="Sun H."/>
            <person name="Tritt A."/>
            <person name="Yoshinaga Y."/>
            <person name="Zwiers L.-H."/>
            <person name="Turgeon B."/>
            <person name="Goodwin S."/>
            <person name="Spatafora J."/>
            <person name="Crous P."/>
            <person name="Grigoriev I."/>
        </authorList>
    </citation>
    <scope>NUCLEOTIDE SEQUENCE</scope>
    <source>
        <strain evidence="4">CBS 260.36</strain>
    </source>
</reference>
<dbReference type="EMBL" id="ML996083">
    <property type="protein sequence ID" value="KAF2155010.1"/>
    <property type="molecule type" value="Genomic_DNA"/>
</dbReference>
<keyword evidence="5" id="KW-1185">Reference proteome</keyword>
<protein>
    <recommendedName>
        <fullName evidence="1">Ubiquitin carboxyl-terminal hydrolase</fullName>
        <ecNumber evidence="1">3.4.19.12</ecNumber>
    </recommendedName>
</protein>
<comment type="catalytic activity">
    <reaction evidence="1">
        <text>Thiol-dependent hydrolysis of ester, thioester, amide, peptide and isopeptide bonds formed by the C-terminal Gly of ubiquitin (a 76-residue protein attached to proteins as an intracellular targeting signal).</text>
        <dbReference type="EC" id="3.4.19.12"/>
    </reaction>
</comment>
<feature type="region of interest" description="Disordered" evidence="2">
    <location>
        <begin position="328"/>
        <end position="364"/>
    </location>
</feature>
<evidence type="ECO:0000313" key="5">
    <source>
        <dbReference type="Proteomes" id="UP000799439"/>
    </source>
</evidence>
<keyword evidence="1" id="KW-0788">Thiol protease</keyword>
<dbReference type="Proteomes" id="UP000799439">
    <property type="component" value="Unassembled WGS sequence"/>
</dbReference>
<dbReference type="InterPro" id="IPR050164">
    <property type="entry name" value="Peptidase_C19"/>
</dbReference>
<dbReference type="Gene3D" id="3.90.70.10">
    <property type="entry name" value="Cysteine proteinases"/>
    <property type="match status" value="1"/>
</dbReference>
<dbReference type="GO" id="GO:0006508">
    <property type="term" value="P:proteolysis"/>
    <property type="evidence" value="ECO:0007669"/>
    <property type="project" value="UniProtKB-KW"/>
</dbReference>
<evidence type="ECO:0000256" key="1">
    <source>
        <dbReference type="RuleBase" id="RU366025"/>
    </source>
</evidence>
<feature type="region of interest" description="Disordered" evidence="2">
    <location>
        <begin position="443"/>
        <end position="486"/>
    </location>
</feature>
<dbReference type="GO" id="GO:0004843">
    <property type="term" value="F:cysteine-type deubiquitinase activity"/>
    <property type="evidence" value="ECO:0007669"/>
    <property type="project" value="UniProtKB-UniRule"/>
</dbReference>
<dbReference type="PANTHER" id="PTHR24006:SF937">
    <property type="entry name" value="UBIQUITIN CARBOXYL-TERMINAL HYDROLASE"/>
    <property type="match status" value="1"/>
</dbReference>
<dbReference type="PANTHER" id="PTHR24006">
    <property type="entry name" value="UBIQUITIN CARBOXYL-TERMINAL HYDROLASE"/>
    <property type="match status" value="1"/>
</dbReference>
<dbReference type="PROSITE" id="PS00973">
    <property type="entry name" value="USP_2"/>
    <property type="match status" value="1"/>
</dbReference>
<feature type="compositionally biased region" description="Basic and acidic residues" evidence="2">
    <location>
        <begin position="337"/>
        <end position="357"/>
    </location>
</feature>
<name>A0A9P4MHP4_9PEZI</name>
<dbReference type="InterPro" id="IPR018200">
    <property type="entry name" value="USP_CS"/>
</dbReference>
<evidence type="ECO:0000256" key="2">
    <source>
        <dbReference type="SAM" id="MobiDB-lite"/>
    </source>
</evidence>
<dbReference type="SUPFAM" id="SSF54001">
    <property type="entry name" value="Cysteine proteinases"/>
    <property type="match status" value="1"/>
</dbReference>
<dbReference type="GO" id="GO:0016579">
    <property type="term" value="P:protein deubiquitination"/>
    <property type="evidence" value="ECO:0007669"/>
    <property type="project" value="InterPro"/>
</dbReference>
<feature type="region of interest" description="Disordered" evidence="2">
    <location>
        <begin position="1"/>
        <end position="25"/>
    </location>
</feature>
<keyword evidence="1" id="KW-0645">Protease</keyword>
<dbReference type="PROSITE" id="PS00972">
    <property type="entry name" value="USP_1"/>
    <property type="match status" value="1"/>
</dbReference>
<dbReference type="Gene3D" id="3.30.40.10">
    <property type="entry name" value="Zinc/RING finger domain, C3HC4 (zinc finger)"/>
    <property type="match status" value="1"/>
</dbReference>
<feature type="compositionally biased region" description="Basic and acidic residues" evidence="2">
    <location>
        <begin position="455"/>
        <end position="483"/>
    </location>
</feature>
<dbReference type="PROSITE" id="PS50235">
    <property type="entry name" value="USP_3"/>
    <property type="match status" value="1"/>
</dbReference>
<keyword evidence="1" id="KW-0378">Hydrolase</keyword>
<evidence type="ECO:0000313" key="4">
    <source>
        <dbReference type="EMBL" id="KAF2155010.1"/>
    </source>
</evidence>
<dbReference type="InterPro" id="IPR038765">
    <property type="entry name" value="Papain-like_cys_pep_sf"/>
</dbReference>
<gene>
    <name evidence="4" type="ORF">K461DRAFT_222359</name>
</gene>
<sequence>METVTLAPSSATTTSPKLTKKPSLTDIRYPNSEKKVYGCDHVKELLEQARADALKQYRRLVQAINKDKNVAIRLPKATGAGQSVYSLRPTWLCLQCPNVATTETRDSHDKNHKFCAESSSAHLYCRACADIVHDPTLDEIRQLRGRKRSHSVFRSDVDTKILAANSSPVPCRALGLRGMYNMGQTCFMSVVLQSLIHNPFIRAYYLSESHRSSECERECCTSCALDDIFSEFHSQEKAEGYGMVAMLQSSWRGGGSLAGYQQQDAHEYLQFILNSLHSANIDPDEKEDKAEDCACIIHRTFCGVLQSTVTCSKCKNVTTARDPFMDLSLDVRQPGQKKKENKISMTTGKDKGDKDKSSAPPPAPVGLTECFDRFTAPEMLAAADYTCTRCASAQQATKRLSLARMPPVLPVHLKRFSHSKNNGASIKLDMRVRFPMTVDLAPYLTGAPGTGPKGGKKEVNGEKKDKDKDKDGKEKDKEEDKGKQQKPVYELSSVIVHKGKMDSGHYVSFSRVYDEWFMFDDSKVVLVDENEVLNSEAYMLFYVVRDVEV</sequence>
<dbReference type="EC" id="3.4.19.12" evidence="1"/>
<organism evidence="4 5">
    <name type="scientific">Myriangium duriaei CBS 260.36</name>
    <dbReference type="NCBI Taxonomy" id="1168546"/>
    <lineage>
        <taxon>Eukaryota</taxon>
        <taxon>Fungi</taxon>
        <taxon>Dikarya</taxon>
        <taxon>Ascomycota</taxon>
        <taxon>Pezizomycotina</taxon>
        <taxon>Dothideomycetes</taxon>
        <taxon>Dothideomycetidae</taxon>
        <taxon>Myriangiales</taxon>
        <taxon>Myriangiaceae</taxon>
        <taxon>Myriangium</taxon>
    </lineage>
</organism>